<feature type="chain" id="PRO_5035871950" evidence="2">
    <location>
        <begin position="30"/>
        <end position="95"/>
    </location>
</feature>
<feature type="signal peptide" evidence="2">
    <location>
        <begin position="1"/>
        <end position="29"/>
    </location>
</feature>
<feature type="region of interest" description="Disordered" evidence="1">
    <location>
        <begin position="32"/>
        <end position="62"/>
    </location>
</feature>
<evidence type="ECO:0000313" key="4">
    <source>
        <dbReference type="Proteomes" id="UP000825935"/>
    </source>
</evidence>
<name>A0A8T2VE14_CERRI</name>
<organism evidence="3 4">
    <name type="scientific">Ceratopteris richardii</name>
    <name type="common">Triangle waterfern</name>
    <dbReference type="NCBI Taxonomy" id="49495"/>
    <lineage>
        <taxon>Eukaryota</taxon>
        <taxon>Viridiplantae</taxon>
        <taxon>Streptophyta</taxon>
        <taxon>Embryophyta</taxon>
        <taxon>Tracheophyta</taxon>
        <taxon>Polypodiopsida</taxon>
        <taxon>Polypodiidae</taxon>
        <taxon>Polypodiales</taxon>
        <taxon>Pteridineae</taxon>
        <taxon>Pteridaceae</taxon>
        <taxon>Parkerioideae</taxon>
        <taxon>Ceratopteris</taxon>
    </lineage>
</organism>
<protein>
    <submittedName>
        <fullName evidence="3">Uncharacterized protein</fullName>
    </submittedName>
</protein>
<accession>A0A8T2VE14</accession>
<reference evidence="3" key="1">
    <citation type="submission" date="2021-08" db="EMBL/GenBank/DDBJ databases">
        <title>WGS assembly of Ceratopteris richardii.</title>
        <authorList>
            <person name="Marchant D.B."/>
            <person name="Chen G."/>
            <person name="Jenkins J."/>
            <person name="Shu S."/>
            <person name="Leebens-Mack J."/>
            <person name="Grimwood J."/>
            <person name="Schmutz J."/>
            <person name="Soltis P."/>
            <person name="Soltis D."/>
            <person name="Chen Z.-H."/>
        </authorList>
    </citation>
    <scope>NUCLEOTIDE SEQUENCE</scope>
    <source>
        <strain evidence="3">Whitten #5841</strain>
        <tissue evidence="3">Leaf</tissue>
    </source>
</reference>
<proteinExistence type="predicted"/>
<keyword evidence="2" id="KW-0732">Signal</keyword>
<dbReference type="Proteomes" id="UP000825935">
    <property type="component" value="Chromosome 2"/>
</dbReference>
<dbReference type="EMBL" id="CM035407">
    <property type="protein sequence ID" value="KAH7443855.1"/>
    <property type="molecule type" value="Genomic_DNA"/>
</dbReference>
<evidence type="ECO:0000256" key="1">
    <source>
        <dbReference type="SAM" id="MobiDB-lite"/>
    </source>
</evidence>
<gene>
    <name evidence="3" type="ORF">KP509_02G053200</name>
</gene>
<comment type="caution">
    <text evidence="3">The sequence shown here is derived from an EMBL/GenBank/DDBJ whole genome shotgun (WGS) entry which is preliminary data.</text>
</comment>
<dbReference type="AlphaFoldDB" id="A0A8T2VE14"/>
<sequence length="95" mass="10160">MVSVHVIEKGSIRLRGLFLLFFLVVFTCASAPQESGEKTTQTGAGAHEGGSRSLSVGDQGEKESLPLGWKVHIRVFSEGMALTIDIIFELGIGNV</sequence>
<evidence type="ECO:0000313" key="3">
    <source>
        <dbReference type="EMBL" id="KAH7443855.1"/>
    </source>
</evidence>
<evidence type="ECO:0000256" key="2">
    <source>
        <dbReference type="SAM" id="SignalP"/>
    </source>
</evidence>
<feature type="compositionally biased region" description="Polar residues" evidence="1">
    <location>
        <begin position="32"/>
        <end position="43"/>
    </location>
</feature>
<keyword evidence="4" id="KW-1185">Reference proteome</keyword>